<keyword evidence="5" id="KW-1185">Reference proteome</keyword>
<proteinExistence type="predicted"/>
<sequence>MNNYYALHHLSEYLQSTLAGGRYLFSYSPHKDVWELYLETSQSLKKRLIFSTNSSETALFLDDYRSPKKSNVKTFFDQLSEDKLIKILLAENDRFVTVLFQSGLKLLFLPFGNHPNVFLIQNDRVTEAFKQSIRFEDNPPPSPRAPRKTSPRAAEKDSPRKMILTKYPAFPRHLIDPLISHYEFDDMQAGEVLSITDKIVDAMENRPAFRILEDGNLCLIPESLLPLPTRREFENVNEAIKFAYYKTSSERRLSAKISNLRPKIEHSVKKHEAAIAQLSNAEKGLQRADEYEKFGHILMAHAHESLPAESGSIELPDFYNNNQPVNIPVKPSLSIAENAERYYDKSAKAVRNVEESERRLKTMKKEYKELTELLHSLDSLQRVYEFDDWYSHYEDSLKRLGILSKVQSEAPLPFRKTEIDGFDVWIGKNAKSNDALTTSAHKEDIWLHARGVSGSHVVIRMDNRKEMPPKSVLLKAASAAAWNSKARGSRLAPVIITKRKYVTKPKGAPAGTVRVQREEVEMVKPHKLS</sequence>
<dbReference type="PANTHER" id="PTHR15239">
    <property type="entry name" value="NUCLEAR EXPORT MEDIATOR FACTOR NEMF"/>
    <property type="match status" value="1"/>
</dbReference>
<dbReference type="OrthoDB" id="9766163at2"/>
<evidence type="ECO:0000313" key="4">
    <source>
        <dbReference type="EMBL" id="PWN06232.1"/>
    </source>
</evidence>
<comment type="caution">
    <text evidence="4">The sequence shown here is derived from an EMBL/GenBank/DDBJ whole genome shotgun (WGS) entry which is preliminary data.</text>
</comment>
<protein>
    <recommendedName>
        <fullName evidence="3">NFACT RNA-binding domain-containing protein</fullName>
    </recommendedName>
</protein>
<dbReference type="RefSeq" id="WP_109647025.1">
    <property type="nucleotide sequence ID" value="NZ_QGGB01000007.1"/>
</dbReference>
<accession>A0A316TV24</accession>
<dbReference type="InterPro" id="IPR008532">
    <property type="entry name" value="NFACT_RNA-bd"/>
</dbReference>
<evidence type="ECO:0000256" key="1">
    <source>
        <dbReference type="SAM" id="Coils"/>
    </source>
</evidence>
<dbReference type="InterPro" id="IPR051608">
    <property type="entry name" value="RQC_Subunit_NEMF"/>
</dbReference>
<dbReference type="Pfam" id="PF05833">
    <property type="entry name" value="NFACT_N"/>
    <property type="match status" value="1"/>
</dbReference>
<organism evidence="4 5">
    <name type="scientific">Rhodohalobacter mucosus</name>
    <dbReference type="NCBI Taxonomy" id="2079485"/>
    <lineage>
        <taxon>Bacteria</taxon>
        <taxon>Pseudomonadati</taxon>
        <taxon>Balneolota</taxon>
        <taxon>Balneolia</taxon>
        <taxon>Balneolales</taxon>
        <taxon>Balneolaceae</taxon>
        <taxon>Rhodohalobacter</taxon>
    </lineage>
</organism>
<reference evidence="4 5" key="1">
    <citation type="submission" date="2018-05" db="EMBL/GenBank/DDBJ databases">
        <title>Rhodohalobacter halophilus gen. nov., sp. nov., a moderately halophilic member of the family Balneolaceae.</title>
        <authorList>
            <person name="Liu Z.-W."/>
        </authorList>
    </citation>
    <scope>NUCLEOTIDE SEQUENCE [LARGE SCALE GENOMIC DNA]</scope>
    <source>
        <strain evidence="4 5">8A47</strain>
    </source>
</reference>
<dbReference type="GO" id="GO:0072344">
    <property type="term" value="P:rescue of stalled ribosome"/>
    <property type="evidence" value="ECO:0007669"/>
    <property type="project" value="TreeGrafter"/>
</dbReference>
<gene>
    <name evidence="4" type="ORF">DDZ15_10405</name>
</gene>
<dbReference type="PANTHER" id="PTHR15239:SF6">
    <property type="entry name" value="RIBOSOME QUALITY CONTROL COMPLEX SUBUNIT NEMF"/>
    <property type="match status" value="1"/>
</dbReference>
<name>A0A316TV24_9BACT</name>
<dbReference type="GO" id="GO:1990112">
    <property type="term" value="C:RQC complex"/>
    <property type="evidence" value="ECO:0007669"/>
    <property type="project" value="TreeGrafter"/>
</dbReference>
<dbReference type="GO" id="GO:0043023">
    <property type="term" value="F:ribosomal large subunit binding"/>
    <property type="evidence" value="ECO:0007669"/>
    <property type="project" value="TreeGrafter"/>
</dbReference>
<evidence type="ECO:0000313" key="5">
    <source>
        <dbReference type="Proteomes" id="UP000245533"/>
    </source>
</evidence>
<dbReference type="GO" id="GO:0000049">
    <property type="term" value="F:tRNA binding"/>
    <property type="evidence" value="ECO:0007669"/>
    <property type="project" value="TreeGrafter"/>
</dbReference>
<dbReference type="EMBL" id="QGGB01000007">
    <property type="protein sequence ID" value="PWN06232.1"/>
    <property type="molecule type" value="Genomic_DNA"/>
</dbReference>
<dbReference type="AlphaFoldDB" id="A0A316TV24"/>
<evidence type="ECO:0000259" key="3">
    <source>
        <dbReference type="Pfam" id="PF05670"/>
    </source>
</evidence>
<evidence type="ECO:0000256" key="2">
    <source>
        <dbReference type="SAM" id="MobiDB-lite"/>
    </source>
</evidence>
<keyword evidence="1" id="KW-0175">Coiled coil</keyword>
<dbReference type="Proteomes" id="UP000245533">
    <property type="component" value="Unassembled WGS sequence"/>
</dbReference>
<feature type="region of interest" description="Disordered" evidence="2">
    <location>
        <begin position="133"/>
        <end position="158"/>
    </location>
</feature>
<feature type="coiled-coil region" evidence="1">
    <location>
        <begin position="346"/>
        <end position="380"/>
    </location>
</feature>
<dbReference type="Pfam" id="PF05670">
    <property type="entry name" value="NFACT-R_1"/>
    <property type="match status" value="1"/>
</dbReference>
<feature type="domain" description="NFACT RNA-binding" evidence="3">
    <location>
        <begin position="418"/>
        <end position="513"/>
    </location>
</feature>
<dbReference type="Gene3D" id="2.30.310.10">
    <property type="entry name" value="ibrinogen binding protein from staphylococcus aureus domain"/>
    <property type="match status" value="1"/>
</dbReference>